<reference evidence="1 2" key="1">
    <citation type="submission" date="2020-02" db="EMBL/GenBank/DDBJ databases">
        <title>Genome sequence of the type strain CGMCC 1.15528 of Mesorhizobium zhangyense.</title>
        <authorList>
            <person name="Gao J."/>
            <person name="Sun J."/>
        </authorList>
    </citation>
    <scope>NUCLEOTIDE SEQUENCE [LARGE SCALE GENOMIC DNA]</scope>
    <source>
        <strain evidence="1 2">CGMCC 1.15528</strain>
    </source>
</reference>
<name>A0A7C9VCF5_9HYPH</name>
<accession>A0A7C9VCF5</accession>
<evidence type="ECO:0000313" key="1">
    <source>
        <dbReference type="EMBL" id="NGN41108.1"/>
    </source>
</evidence>
<protein>
    <submittedName>
        <fullName evidence="1">Uncharacterized protein</fullName>
    </submittedName>
</protein>
<dbReference type="EMBL" id="JAAKZG010000003">
    <property type="protein sequence ID" value="NGN41108.1"/>
    <property type="molecule type" value="Genomic_DNA"/>
</dbReference>
<dbReference type="AlphaFoldDB" id="A0A7C9VCF5"/>
<organism evidence="1 2">
    <name type="scientific">Mesorhizobium zhangyense</name>
    <dbReference type="NCBI Taxonomy" id="1776730"/>
    <lineage>
        <taxon>Bacteria</taxon>
        <taxon>Pseudomonadati</taxon>
        <taxon>Pseudomonadota</taxon>
        <taxon>Alphaproteobacteria</taxon>
        <taxon>Hyphomicrobiales</taxon>
        <taxon>Phyllobacteriaceae</taxon>
        <taxon>Mesorhizobium</taxon>
    </lineage>
</organism>
<dbReference type="RefSeq" id="WP_165116310.1">
    <property type="nucleotide sequence ID" value="NZ_JAAKZG010000003.1"/>
</dbReference>
<gene>
    <name evidence="1" type="ORF">G6N74_08530</name>
</gene>
<proteinExistence type="predicted"/>
<sequence length="150" mass="16185">MGNVEEDRLASVLSGFFALSDKDVFSSTQPDGADGFYNSIGKRNLALVHSISQPDLWKLSVDLDFIEPIPVRAFQMLADGLDLTIAVSREDLFPDEAGTAAGYGEVIFSKAASPVSGLVLFRDDQEAGASSQPWKVWNAPLRPLPDSIVV</sequence>
<keyword evidence="2" id="KW-1185">Reference proteome</keyword>
<dbReference type="Proteomes" id="UP000481252">
    <property type="component" value="Unassembled WGS sequence"/>
</dbReference>
<evidence type="ECO:0000313" key="2">
    <source>
        <dbReference type="Proteomes" id="UP000481252"/>
    </source>
</evidence>
<comment type="caution">
    <text evidence="1">The sequence shown here is derived from an EMBL/GenBank/DDBJ whole genome shotgun (WGS) entry which is preliminary data.</text>
</comment>